<dbReference type="OrthoDB" id="2331361at2"/>
<dbReference type="EMBL" id="AZFH01000087">
    <property type="protein sequence ID" value="KRL79719.1"/>
    <property type="molecule type" value="Genomic_DNA"/>
</dbReference>
<dbReference type="Proteomes" id="UP000051048">
    <property type="component" value="Unassembled WGS sequence"/>
</dbReference>
<protein>
    <submittedName>
        <fullName evidence="1">Uncharacterized protein</fullName>
    </submittedName>
</protein>
<organism evidence="1 2">
    <name type="scientific">Ligilactobacillus equi DSM 15833 = JCM 10991</name>
    <dbReference type="NCBI Taxonomy" id="1423740"/>
    <lineage>
        <taxon>Bacteria</taxon>
        <taxon>Bacillati</taxon>
        <taxon>Bacillota</taxon>
        <taxon>Bacilli</taxon>
        <taxon>Lactobacillales</taxon>
        <taxon>Lactobacillaceae</taxon>
        <taxon>Ligilactobacillus</taxon>
    </lineage>
</organism>
<dbReference type="STRING" id="1423740.FC36_GL000419"/>
<dbReference type="RefSeq" id="WP_025020906.1">
    <property type="nucleotide sequence ID" value="NZ_AZFH01000087.1"/>
</dbReference>
<reference evidence="1 2" key="1">
    <citation type="journal article" date="2015" name="Genome Announc.">
        <title>Expanding the biotechnology potential of lactobacilli through comparative genomics of 213 strains and associated genera.</title>
        <authorList>
            <person name="Sun Z."/>
            <person name="Harris H.M."/>
            <person name="McCann A."/>
            <person name="Guo C."/>
            <person name="Argimon S."/>
            <person name="Zhang W."/>
            <person name="Yang X."/>
            <person name="Jeffery I.B."/>
            <person name="Cooney J.C."/>
            <person name="Kagawa T.F."/>
            <person name="Liu W."/>
            <person name="Song Y."/>
            <person name="Salvetti E."/>
            <person name="Wrobel A."/>
            <person name="Rasinkangas P."/>
            <person name="Parkhill J."/>
            <person name="Rea M.C."/>
            <person name="O'Sullivan O."/>
            <person name="Ritari J."/>
            <person name="Douillard F.P."/>
            <person name="Paul Ross R."/>
            <person name="Yang R."/>
            <person name="Briner A.E."/>
            <person name="Felis G.E."/>
            <person name="de Vos W.M."/>
            <person name="Barrangou R."/>
            <person name="Klaenhammer T.R."/>
            <person name="Caufield P.W."/>
            <person name="Cui Y."/>
            <person name="Zhang H."/>
            <person name="O'Toole P.W."/>
        </authorList>
    </citation>
    <scope>NUCLEOTIDE SEQUENCE [LARGE SCALE GENOMIC DNA]</scope>
    <source>
        <strain evidence="1 2">DSM 15833</strain>
    </source>
</reference>
<evidence type="ECO:0000313" key="1">
    <source>
        <dbReference type="EMBL" id="KRL79719.1"/>
    </source>
</evidence>
<dbReference type="PATRIC" id="fig|1423740.3.peg.448"/>
<sequence>MEEKNEIVPVNFKPKASKKFIGPKSTQKVAEIRIRGMRITLFDGASLELSRELLKVVNNNVD</sequence>
<name>A0A0R1TEJ6_9LACO</name>
<evidence type="ECO:0000313" key="2">
    <source>
        <dbReference type="Proteomes" id="UP000051048"/>
    </source>
</evidence>
<gene>
    <name evidence="1" type="ORF">FC36_GL000419</name>
</gene>
<dbReference type="AlphaFoldDB" id="A0A0R1TEJ6"/>
<accession>A0A0R1TEJ6</accession>
<comment type="caution">
    <text evidence="1">The sequence shown here is derived from an EMBL/GenBank/DDBJ whole genome shotgun (WGS) entry which is preliminary data.</text>
</comment>
<proteinExistence type="predicted"/>